<evidence type="ECO:0000256" key="14">
    <source>
        <dbReference type="HAMAP-Rule" id="MF_00180"/>
    </source>
</evidence>
<comment type="similarity">
    <text evidence="6">In the C-terminal section; belongs to the GTP cyclohydrolase II family.</text>
</comment>
<dbReference type="InterPro" id="IPR036144">
    <property type="entry name" value="RibA-like_sf"/>
</dbReference>
<accession>A0A1M4YBI5</accession>
<dbReference type="GO" id="GO:0000287">
    <property type="term" value="F:magnesium ion binding"/>
    <property type="evidence" value="ECO:0007669"/>
    <property type="project" value="UniProtKB-UniRule"/>
</dbReference>
<dbReference type="PANTHER" id="PTHR21327:SF18">
    <property type="entry name" value="3,4-DIHYDROXY-2-BUTANONE 4-PHOSPHATE SYNTHASE"/>
    <property type="match status" value="1"/>
</dbReference>
<comment type="catalytic activity">
    <reaction evidence="1 14">
        <text>D-ribulose 5-phosphate = (2S)-2-hydroxy-3-oxobutyl phosphate + formate + H(+)</text>
        <dbReference type="Rhea" id="RHEA:18457"/>
        <dbReference type="ChEBI" id="CHEBI:15378"/>
        <dbReference type="ChEBI" id="CHEBI:15740"/>
        <dbReference type="ChEBI" id="CHEBI:58121"/>
        <dbReference type="ChEBI" id="CHEBI:58830"/>
        <dbReference type="EC" id="4.1.99.12"/>
    </reaction>
</comment>
<evidence type="ECO:0000256" key="2">
    <source>
        <dbReference type="ARBA" id="ARBA00001936"/>
    </source>
</evidence>
<dbReference type="InterPro" id="IPR017945">
    <property type="entry name" value="DHBP_synth_RibB-like_a/b_dom"/>
</dbReference>
<name>A0A1M4YBI5_9FLAO</name>
<feature type="binding site" evidence="14">
    <location>
        <position position="152"/>
    </location>
    <ligand>
        <name>Mg(2+)</name>
        <dbReference type="ChEBI" id="CHEBI:18420"/>
        <label>2</label>
    </ligand>
</feature>
<dbReference type="Pfam" id="PF00925">
    <property type="entry name" value="GTP_cyclohydro2"/>
    <property type="match status" value="1"/>
</dbReference>
<comment type="cofactor">
    <cofactor evidence="2">
        <name>Mn(2+)</name>
        <dbReference type="ChEBI" id="CHEBI:29035"/>
    </cofactor>
</comment>
<keyword evidence="17" id="KW-1185">Reference proteome</keyword>
<keyword evidence="11 14" id="KW-0460">Magnesium</keyword>
<feature type="binding site" evidence="14">
    <location>
        <position position="36"/>
    </location>
    <ligand>
        <name>Mg(2+)</name>
        <dbReference type="ChEBI" id="CHEBI:18420"/>
        <label>2</label>
    </ligand>
</feature>
<dbReference type="OrthoDB" id="9793111at2"/>
<sequence>MTTKVEKTITLNTIEEAIEDIRQGKVIIVVDDENRENEGDFLAAAELATPELINFMATHGRGLICAPLTEGRCKELGLHMMVHNNTDPMETAFTVSVDLRGHGVTTGISAADRASTVKALTDANIKAHDLGRPGHIFPLVAKEGGVLRRTGHTEAAIDFARLAGLKPAGVIVEIMNEDGSMARLPQLVKVAKTFDLKIVSIEALIAYRMEHDSLIRKMEDFNIVTRFGEFRLRAYQQTTNNQVHLALTKGTWKKNEKVLTRINSTLINNDILGTLTNNPDKKLEDMFNAINEEGKGAIVFINQETESLNLLGRLGELKELQKQGIYKAPKVDMDAKDFGVGAQILHDLDIAKIRLLSNSSHTKRVGLVGYGLEIVEYVNY</sequence>
<evidence type="ECO:0000313" key="16">
    <source>
        <dbReference type="EMBL" id="SHF02936.1"/>
    </source>
</evidence>
<dbReference type="Gene3D" id="3.40.50.10990">
    <property type="entry name" value="GTP cyclohydrolase II"/>
    <property type="match status" value="1"/>
</dbReference>
<evidence type="ECO:0000256" key="4">
    <source>
        <dbReference type="ARBA" id="ARBA00004904"/>
    </source>
</evidence>
<feature type="domain" description="GTP cyclohydrolase II" evidence="15">
    <location>
        <begin position="220"/>
        <end position="378"/>
    </location>
</feature>
<organism evidence="16 17">
    <name type="scientific">Arenibacter palladensis</name>
    <dbReference type="NCBI Taxonomy" id="237373"/>
    <lineage>
        <taxon>Bacteria</taxon>
        <taxon>Pseudomonadati</taxon>
        <taxon>Bacteroidota</taxon>
        <taxon>Flavobacteriia</taxon>
        <taxon>Flavobacteriales</taxon>
        <taxon>Flavobacteriaceae</taxon>
        <taxon>Arenibacter</taxon>
    </lineage>
</organism>
<evidence type="ECO:0000256" key="13">
    <source>
        <dbReference type="ARBA" id="ARBA00023239"/>
    </source>
</evidence>
<keyword evidence="10 14" id="KW-0479">Metal-binding</keyword>
<dbReference type="GO" id="GO:0009231">
    <property type="term" value="P:riboflavin biosynthetic process"/>
    <property type="evidence" value="ECO:0007669"/>
    <property type="project" value="UniProtKB-UniRule"/>
</dbReference>
<dbReference type="SUPFAM" id="SSF55821">
    <property type="entry name" value="YrdC/RibB"/>
    <property type="match status" value="1"/>
</dbReference>
<dbReference type="InterPro" id="IPR032677">
    <property type="entry name" value="GTP_cyclohydro_II"/>
</dbReference>
<evidence type="ECO:0000256" key="10">
    <source>
        <dbReference type="ARBA" id="ARBA00022723"/>
    </source>
</evidence>
<reference evidence="17" key="1">
    <citation type="submission" date="2016-11" db="EMBL/GenBank/DDBJ databases">
        <authorList>
            <person name="Varghese N."/>
            <person name="Submissions S."/>
        </authorList>
    </citation>
    <scope>NUCLEOTIDE SEQUENCE [LARGE SCALE GENOMIC DNA]</scope>
    <source>
        <strain evidence="17">DSM 17539</strain>
    </source>
</reference>
<feature type="binding site" evidence="14">
    <location>
        <position position="40"/>
    </location>
    <ligand>
        <name>D-ribulose 5-phosphate</name>
        <dbReference type="ChEBI" id="CHEBI:58121"/>
    </ligand>
</feature>
<comment type="cofactor">
    <cofactor evidence="14">
        <name>Mg(2+)</name>
        <dbReference type="ChEBI" id="CHEBI:18420"/>
    </cofactor>
    <cofactor evidence="14">
        <name>Mn(2+)</name>
        <dbReference type="ChEBI" id="CHEBI:29035"/>
    </cofactor>
    <text evidence="14">Binds 2 divalent metal cations per subunit. Magnesium or manganese.</text>
</comment>
<dbReference type="NCBIfam" id="TIGR00506">
    <property type="entry name" value="ribB"/>
    <property type="match status" value="1"/>
</dbReference>
<comment type="function">
    <text evidence="3 14">Catalyzes the conversion of D-ribulose 5-phosphate to formate and 3,4-dihydroxy-2-butanone 4-phosphate.</text>
</comment>
<keyword evidence="16" id="KW-0378">Hydrolase</keyword>
<dbReference type="PANTHER" id="PTHR21327">
    <property type="entry name" value="GTP CYCLOHYDROLASE II-RELATED"/>
    <property type="match status" value="1"/>
</dbReference>
<comment type="pathway">
    <text evidence="4 14">Cofactor biosynthesis; riboflavin biosynthesis; 2-hydroxy-3-oxobutyl phosphate from D-ribulose 5-phosphate: step 1/1.</text>
</comment>
<evidence type="ECO:0000256" key="8">
    <source>
        <dbReference type="ARBA" id="ARBA00018836"/>
    </source>
</evidence>
<evidence type="ECO:0000256" key="5">
    <source>
        <dbReference type="ARBA" id="ARBA00005520"/>
    </source>
</evidence>
<protein>
    <recommendedName>
        <fullName evidence="8 14">3,4-dihydroxy-2-butanone 4-phosphate synthase</fullName>
        <shortName evidence="14">DHBP synthase</shortName>
        <ecNumber evidence="7 14">4.1.99.12</ecNumber>
    </recommendedName>
</protein>
<dbReference type="PIRSF" id="PIRSF001259">
    <property type="entry name" value="RibA"/>
    <property type="match status" value="1"/>
</dbReference>
<evidence type="ECO:0000256" key="6">
    <source>
        <dbReference type="ARBA" id="ARBA00008976"/>
    </source>
</evidence>
<dbReference type="InterPro" id="IPR000422">
    <property type="entry name" value="DHBP_synthase_RibB"/>
</dbReference>
<keyword evidence="12 14" id="KW-0464">Manganese</keyword>
<comment type="similarity">
    <text evidence="5">In the N-terminal section; belongs to the DHBP synthase family.</text>
</comment>
<feature type="binding site" evidence="14">
    <location>
        <begin position="35"/>
        <end position="36"/>
    </location>
    <ligand>
        <name>D-ribulose 5-phosphate</name>
        <dbReference type="ChEBI" id="CHEBI:58121"/>
    </ligand>
</feature>
<dbReference type="AlphaFoldDB" id="A0A1M4YBI5"/>
<evidence type="ECO:0000256" key="7">
    <source>
        <dbReference type="ARBA" id="ARBA00012153"/>
    </source>
</evidence>
<dbReference type="GO" id="GO:0003935">
    <property type="term" value="F:GTP cyclohydrolase II activity"/>
    <property type="evidence" value="ECO:0007669"/>
    <property type="project" value="TreeGrafter"/>
</dbReference>
<dbReference type="Pfam" id="PF00926">
    <property type="entry name" value="DHBP_synthase"/>
    <property type="match status" value="1"/>
</dbReference>
<dbReference type="EMBL" id="FQUX01000002">
    <property type="protein sequence ID" value="SHF02936.1"/>
    <property type="molecule type" value="Genomic_DNA"/>
</dbReference>
<keyword evidence="13 14" id="KW-0456">Lyase</keyword>
<dbReference type="Proteomes" id="UP000184406">
    <property type="component" value="Unassembled WGS sequence"/>
</dbReference>
<feature type="binding site" evidence="14">
    <location>
        <begin position="149"/>
        <end position="153"/>
    </location>
    <ligand>
        <name>D-ribulose 5-phosphate</name>
        <dbReference type="ChEBI" id="CHEBI:58121"/>
    </ligand>
</feature>
<dbReference type="UniPathway" id="UPA00275">
    <property type="reaction ID" value="UER00399"/>
</dbReference>
<dbReference type="RefSeq" id="WP_072861219.1">
    <property type="nucleotide sequence ID" value="NZ_FQUX01000002.1"/>
</dbReference>
<evidence type="ECO:0000256" key="9">
    <source>
        <dbReference type="ARBA" id="ARBA00022619"/>
    </source>
</evidence>
<dbReference type="EC" id="4.1.99.12" evidence="7 14"/>
<evidence type="ECO:0000256" key="12">
    <source>
        <dbReference type="ARBA" id="ARBA00023211"/>
    </source>
</evidence>
<dbReference type="GO" id="GO:0008686">
    <property type="term" value="F:3,4-dihydroxy-2-butanone-4-phosphate synthase activity"/>
    <property type="evidence" value="ECO:0007669"/>
    <property type="project" value="UniProtKB-UniRule"/>
</dbReference>
<feature type="site" description="Essential for catalytic activity" evidence="14">
    <location>
        <position position="135"/>
    </location>
</feature>
<gene>
    <name evidence="14" type="primary">ribB</name>
    <name evidence="16" type="ORF">SAMN03080594_102382</name>
</gene>
<dbReference type="GO" id="GO:0030145">
    <property type="term" value="F:manganese ion binding"/>
    <property type="evidence" value="ECO:0007669"/>
    <property type="project" value="UniProtKB-UniRule"/>
</dbReference>
<comment type="subunit">
    <text evidence="14">Homodimer.</text>
</comment>
<evidence type="ECO:0000256" key="3">
    <source>
        <dbReference type="ARBA" id="ARBA00002284"/>
    </source>
</evidence>
<proteinExistence type="inferred from homology"/>
<keyword evidence="9 14" id="KW-0686">Riboflavin biosynthesis</keyword>
<evidence type="ECO:0000259" key="15">
    <source>
        <dbReference type="Pfam" id="PF00925"/>
    </source>
</evidence>
<comment type="similarity">
    <text evidence="14">Belongs to the DHBP synthase family.</text>
</comment>
<dbReference type="HAMAP" id="MF_00180">
    <property type="entry name" value="RibB"/>
    <property type="match status" value="1"/>
</dbReference>
<feature type="binding site" evidence="14">
    <location>
        <position position="36"/>
    </location>
    <ligand>
        <name>Mg(2+)</name>
        <dbReference type="ChEBI" id="CHEBI:18420"/>
        <label>1</label>
    </ligand>
</feature>
<evidence type="ECO:0000256" key="1">
    <source>
        <dbReference type="ARBA" id="ARBA00000141"/>
    </source>
</evidence>
<dbReference type="FunFam" id="3.90.870.10:FF:000001">
    <property type="entry name" value="Riboflavin biosynthesis protein RibBA"/>
    <property type="match status" value="1"/>
</dbReference>
<dbReference type="Gene3D" id="3.90.870.10">
    <property type="entry name" value="DHBP synthase"/>
    <property type="match status" value="1"/>
</dbReference>
<evidence type="ECO:0000256" key="11">
    <source>
        <dbReference type="ARBA" id="ARBA00022842"/>
    </source>
</evidence>
<feature type="site" description="Essential for catalytic activity" evidence="14">
    <location>
        <position position="173"/>
    </location>
</feature>
<dbReference type="SUPFAM" id="SSF142695">
    <property type="entry name" value="RibA-like"/>
    <property type="match status" value="1"/>
</dbReference>
<evidence type="ECO:0000313" key="17">
    <source>
        <dbReference type="Proteomes" id="UP000184406"/>
    </source>
</evidence>
<dbReference type="GO" id="GO:0005829">
    <property type="term" value="C:cytosol"/>
    <property type="evidence" value="ECO:0007669"/>
    <property type="project" value="TreeGrafter"/>
</dbReference>